<keyword evidence="3" id="KW-1185">Reference proteome</keyword>
<protein>
    <submittedName>
        <fullName evidence="2">Uncharacterized protein</fullName>
    </submittedName>
</protein>
<evidence type="ECO:0000313" key="3">
    <source>
        <dbReference type="Proteomes" id="UP000008553"/>
    </source>
</evidence>
<proteinExistence type="predicted"/>
<dbReference type="PaxDb" id="73239-Q7R789"/>
<gene>
    <name evidence="2" type="ORF">PY07699</name>
</gene>
<dbReference type="EMBL" id="AABL01002876">
    <property type="protein sequence ID" value="EAA20210.1"/>
    <property type="molecule type" value="Genomic_DNA"/>
</dbReference>
<evidence type="ECO:0000313" key="2">
    <source>
        <dbReference type="EMBL" id="EAA20210.1"/>
    </source>
</evidence>
<dbReference type="InParanoid" id="Q7R789"/>
<dbReference type="AlphaFoldDB" id="Q7R789"/>
<accession>Q7R789</accession>
<reference evidence="2 3" key="1">
    <citation type="journal article" date="2002" name="Nature">
        <title>Genome sequence and comparative analysis of the model rodent malaria parasite Plasmodium yoelii yoelii.</title>
        <authorList>
            <person name="Carlton J.M."/>
            <person name="Angiuoli S.V."/>
            <person name="Suh B.B."/>
            <person name="Kooij T.W."/>
            <person name="Pertea M."/>
            <person name="Silva J.C."/>
            <person name="Ermolaeva M.D."/>
            <person name="Allen J.E."/>
            <person name="Selengut J.D."/>
            <person name="Koo H.L."/>
            <person name="Peterson J.D."/>
            <person name="Pop M."/>
            <person name="Kosack D.S."/>
            <person name="Shumway M.F."/>
            <person name="Bidwell S.L."/>
            <person name="Shallom S.J."/>
            <person name="van Aken S.E."/>
            <person name="Riedmuller S.B."/>
            <person name="Feldblyum T.V."/>
            <person name="Cho J.K."/>
            <person name="Quackenbush J."/>
            <person name="Sedegah M."/>
            <person name="Shoaibi A."/>
            <person name="Cummings L.M."/>
            <person name="Florens L."/>
            <person name="Yates J.R."/>
            <person name="Raine J.D."/>
            <person name="Sinden R.E."/>
            <person name="Harris M.A."/>
            <person name="Cunningham D.A."/>
            <person name="Preiser P.R."/>
            <person name="Bergman L.W."/>
            <person name="Vaidya A.B."/>
            <person name="van Lin L.H."/>
            <person name="Janse C.J."/>
            <person name="Waters A.P."/>
            <person name="Smith H.O."/>
            <person name="White O.R."/>
            <person name="Salzberg S.L."/>
            <person name="Venter J.C."/>
            <person name="Fraser C.M."/>
            <person name="Hoffman S.L."/>
            <person name="Gardner M.J."/>
            <person name="Carucci D.J."/>
        </authorList>
    </citation>
    <scope>NUCLEOTIDE SEQUENCE [LARGE SCALE GENOMIC DNA]</scope>
    <source>
        <strain evidence="2 3">17XNL</strain>
    </source>
</reference>
<comment type="caution">
    <text evidence="2">The sequence shown here is derived from an EMBL/GenBank/DDBJ whole genome shotgun (WGS) entry which is preliminary data.</text>
</comment>
<evidence type="ECO:0000256" key="1">
    <source>
        <dbReference type="SAM" id="MobiDB-lite"/>
    </source>
</evidence>
<name>Q7R789_PLAYO</name>
<feature type="region of interest" description="Disordered" evidence="1">
    <location>
        <begin position="1"/>
        <end position="52"/>
    </location>
</feature>
<organism evidence="2 3">
    <name type="scientific">Plasmodium yoelii yoelii</name>
    <dbReference type="NCBI Taxonomy" id="73239"/>
    <lineage>
        <taxon>Eukaryota</taxon>
        <taxon>Sar</taxon>
        <taxon>Alveolata</taxon>
        <taxon>Apicomplexa</taxon>
        <taxon>Aconoidasida</taxon>
        <taxon>Haemosporida</taxon>
        <taxon>Plasmodiidae</taxon>
        <taxon>Plasmodium</taxon>
        <taxon>Plasmodium (Vinckeia)</taxon>
    </lineage>
</organism>
<dbReference type="Proteomes" id="UP000008553">
    <property type="component" value="Unassembled WGS sequence"/>
</dbReference>
<sequence length="52" mass="5495">MRGGYERWTASGETAQWNLKDRTPLRGSAPPPGVGGRARTGQAGLLSDQSPV</sequence>